<dbReference type="Proteomes" id="UP001139319">
    <property type="component" value="Unassembled WGS sequence"/>
</dbReference>
<keyword evidence="1" id="KW-0812">Transmembrane</keyword>
<gene>
    <name evidence="2" type="ORF">M6D89_12565</name>
</gene>
<name>A0A9X2KUB0_9GAMM</name>
<accession>A0A9X2KUB0</accession>
<organism evidence="2 3">
    <name type="scientific">Gilvimarinus xylanilyticus</name>
    <dbReference type="NCBI Taxonomy" id="2944139"/>
    <lineage>
        <taxon>Bacteria</taxon>
        <taxon>Pseudomonadati</taxon>
        <taxon>Pseudomonadota</taxon>
        <taxon>Gammaproteobacteria</taxon>
        <taxon>Cellvibrionales</taxon>
        <taxon>Cellvibrionaceae</taxon>
        <taxon>Gilvimarinus</taxon>
    </lineage>
</organism>
<evidence type="ECO:0000256" key="1">
    <source>
        <dbReference type="SAM" id="Phobius"/>
    </source>
</evidence>
<sequence length="186" mass="20684">MTRSLGIVAVAILILYPPLVYLGTKWLEPRYIGLALAGIYGARLGVKAANTGQRLVIVAGFMALAGALWWINDERLLKLWPALINAVVAVYFTYTLYYPPTLPARMARLEFPQGLPPIVEVYTAWVTRLWVVFLLCNGAVAAYTALFSSREVWALYNGGIAYGLMGALFAGEFAYRQLYFKKKHGL</sequence>
<comment type="caution">
    <text evidence="2">The sequence shown here is derived from an EMBL/GenBank/DDBJ whole genome shotgun (WGS) entry which is preliminary data.</text>
</comment>
<keyword evidence="3" id="KW-1185">Reference proteome</keyword>
<dbReference type="AlphaFoldDB" id="A0A9X2KUB0"/>
<protein>
    <recommendedName>
        <fullName evidence="4">Intracellular septation protein A</fullName>
    </recommendedName>
</protein>
<feature type="transmembrane region" description="Helical" evidence="1">
    <location>
        <begin position="153"/>
        <end position="175"/>
    </location>
</feature>
<evidence type="ECO:0000313" key="3">
    <source>
        <dbReference type="Proteomes" id="UP001139319"/>
    </source>
</evidence>
<keyword evidence="1" id="KW-1133">Transmembrane helix</keyword>
<feature type="transmembrane region" description="Helical" evidence="1">
    <location>
        <begin position="77"/>
        <end position="98"/>
    </location>
</feature>
<feature type="transmembrane region" description="Helical" evidence="1">
    <location>
        <begin position="55"/>
        <end position="71"/>
    </location>
</feature>
<dbReference type="RefSeq" id="WP_253968430.1">
    <property type="nucleotide sequence ID" value="NZ_JAMFTH010000004.1"/>
</dbReference>
<reference evidence="2" key="2">
    <citation type="submission" date="2023-01" db="EMBL/GenBank/DDBJ databases">
        <title>Gilvimarinus xylanilyticus HB14 isolated from Caulerpa lentillifera aquaculture base in Hainan, China.</title>
        <authorList>
            <person name="Zhang Y.-J."/>
        </authorList>
    </citation>
    <scope>NUCLEOTIDE SEQUENCE</scope>
    <source>
        <strain evidence="2">HB14</strain>
    </source>
</reference>
<evidence type="ECO:0008006" key="4">
    <source>
        <dbReference type="Google" id="ProtNLM"/>
    </source>
</evidence>
<evidence type="ECO:0000313" key="2">
    <source>
        <dbReference type="EMBL" id="MCP8900134.1"/>
    </source>
</evidence>
<keyword evidence="1" id="KW-0472">Membrane</keyword>
<dbReference type="EMBL" id="JAMFTH010000004">
    <property type="protein sequence ID" value="MCP8900134.1"/>
    <property type="molecule type" value="Genomic_DNA"/>
</dbReference>
<proteinExistence type="predicted"/>
<feature type="transmembrane region" description="Helical" evidence="1">
    <location>
        <begin position="129"/>
        <end position="147"/>
    </location>
</feature>
<reference evidence="2" key="1">
    <citation type="submission" date="2022-05" db="EMBL/GenBank/DDBJ databases">
        <authorList>
            <person name="Sun H.-N."/>
        </authorList>
    </citation>
    <scope>NUCLEOTIDE SEQUENCE</scope>
    <source>
        <strain evidence="2">HB14</strain>
    </source>
</reference>